<sequence length="863" mass="96420">MKHQYLAMTCMVVLAMYLSADFRLTWLTTRGIREIYYYNKRDLYFVGLFVLPAIISHLLTIWGHYYRADSIFQQSIALVSTATAKERRRISIWERHDPWIGYTYKYWVLVAMSVLLNTLWFVQPLVAYLPNGIRFLGLYGSITAYVAFGSGYAAMGSCGMLLLLVLRRSMLQAVGFTYADLLPLHRWLGVAFIVWSTLHTISYILYYIHFDAFWEEFNFDGNTRGPQNLIALVAYASLLGLGITAIPQVRRSCYLLFITAHRVFTVITFVGTLMHFPYYMLWYYVLPSMCLYIADRFVPKFIQSCSIAPEIACSFNKDADILTVVLMSKNRLEPLKPYYPGDYVNLEIPELSLIYHPFTIASYWAEDPYTMTIYVRTFQETKTSWTGALANLCGESEAPVLVRANVDGVFGDRVHDYLSCKVMVIFAAGAAITTFMGLLKAMAAQIEVTAESKKNPATIEVHLICTFRYESELYAYGDFMHRITHDPRFTSWLRVEVYVSRPDKHTAPAECPSGQCTSEFVCGRVDGQDRLEGLESESTSLLPNFRKPAQYGAVSHGCGGCGGETKDCCAASSPSACSSSSSMTIPNHATAVNEDSATPEQMYRSLPTFPAASSDTIATVHAKKDLIATTAILVVPMVIYLLSRNIPWEGTYQGQYRWCRTTYDTDQHMTNNCLWSYAILPGVIHVAIAMVMGYLGLWVARRSNLLQSSRFSTPLWSSMSTSASSSASLSKAFPGVGDLRSGSHATDLESRAASTAATSYRNLVLGLSALDPTAPLDQRTRSTATKGSIVFKRGRIQVNHHIQELKGLGIGQDCAKDDVDGMEARRGGVIVFGGGPDAFVDMIEESCNKARWAVDFHRETWAP</sequence>
<feature type="transmembrane region" description="Helical" evidence="7">
    <location>
        <begin position="142"/>
        <end position="166"/>
    </location>
</feature>
<evidence type="ECO:0000313" key="10">
    <source>
        <dbReference type="Proteomes" id="UP000717515"/>
    </source>
</evidence>
<gene>
    <name evidence="9" type="ORF">KVV02_000013</name>
</gene>
<evidence type="ECO:0000256" key="3">
    <source>
        <dbReference type="ARBA" id="ARBA00022989"/>
    </source>
</evidence>
<keyword evidence="6 7" id="KW-0472">Membrane</keyword>
<feature type="transmembrane region" description="Helical" evidence="7">
    <location>
        <begin position="187"/>
        <end position="208"/>
    </location>
</feature>
<evidence type="ECO:0000256" key="4">
    <source>
        <dbReference type="ARBA" id="ARBA00023002"/>
    </source>
</evidence>
<dbReference type="AlphaFoldDB" id="A0A9P8A7S3"/>
<feature type="domain" description="FAD-binding FR-type" evidence="8">
    <location>
        <begin position="297"/>
        <end position="416"/>
    </location>
</feature>
<dbReference type="Proteomes" id="UP000717515">
    <property type="component" value="Unassembled WGS sequence"/>
</dbReference>
<keyword evidence="5" id="KW-0406">Ion transport</keyword>
<dbReference type="SFLD" id="SFLDS00052">
    <property type="entry name" value="Ferric_Reductase_Domain"/>
    <property type="match status" value="1"/>
</dbReference>
<dbReference type="Pfam" id="PF01794">
    <property type="entry name" value="Ferric_reduct"/>
    <property type="match status" value="1"/>
</dbReference>
<organism evidence="9 10">
    <name type="scientific">Mortierella alpina</name>
    <name type="common">Oleaginous fungus</name>
    <name type="synonym">Mortierella renispora</name>
    <dbReference type="NCBI Taxonomy" id="64518"/>
    <lineage>
        <taxon>Eukaryota</taxon>
        <taxon>Fungi</taxon>
        <taxon>Fungi incertae sedis</taxon>
        <taxon>Mucoromycota</taxon>
        <taxon>Mortierellomycotina</taxon>
        <taxon>Mortierellomycetes</taxon>
        <taxon>Mortierellales</taxon>
        <taxon>Mortierellaceae</taxon>
        <taxon>Mortierella</taxon>
    </lineage>
</organism>
<evidence type="ECO:0000259" key="8">
    <source>
        <dbReference type="PROSITE" id="PS51384"/>
    </source>
</evidence>
<dbReference type="SUPFAM" id="SSF63380">
    <property type="entry name" value="Riboflavin synthase domain-like"/>
    <property type="match status" value="1"/>
</dbReference>
<dbReference type="InterPro" id="IPR017938">
    <property type="entry name" value="Riboflavin_synthase-like_b-brl"/>
</dbReference>
<dbReference type="GO" id="GO:0005886">
    <property type="term" value="C:plasma membrane"/>
    <property type="evidence" value="ECO:0007669"/>
    <property type="project" value="TreeGrafter"/>
</dbReference>
<evidence type="ECO:0000256" key="6">
    <source>
        <dbReference type="ARBA" id="ARBA00023136"/>
    </source>
</evidence>
<feature type="transmembrane region" description="Helical" evidence="7">
    <location>
        <begin position="104"/>
        <end position="122"/>
    </location>
</feature>
<dbReference type="SFLD" id="SFLDG01168">
    <property type="entry name" value="Ferric_reductase_subgroup_(FRE"/>
    <property type="match status" value="1"/>
</dbReference>
<dbReference type="EMBL" id="JAIFTL010000044">
    <property type="protein sequence ID" value="KAG9325265.1"/>
    <property type="molecule type" value="Genomic_DNA"/>
</dbReference>
<feature type="transmembrane region" description="Helical" evidence="7">
    <location>
        <begin position="626"/>
        <end position="643"/>
    </location>
</feature>
<keyword evidence="4" id="KW-0560">Oxidoreductase</keyword>
<dbReference type="InterPro" id="IPR039261">
    <property type="entry name" value="FNR_nucleotide-bd"/>
</dbReference>
<reference evidence="9" key="1">
    <citation type="submission" date="2021-07" db="EMBL/GenBank/DDBJ databases">
        <title>Draft genome of Mortierella alpina, strain LL118, isolated from an aspen leaf litter sample.</title>
        <authorList>
            <person name="Yang S."/>
            <person name="Vinatzer B.A."/>
        </authorList>
    </citation>
    <scope>NUCLEOTIDE SEQUENCE</scope>
    <source>
        <strain evidence="9">LL118</strain>
    </source>
</reference>
<dbReference type="PROSITE" id="PS51384">
    <property type="entry name" value="FAD_FR"/>
    <property type="match status" value="1"/>
</dbReference>
<feature type="transmembrane region" description="Helical" evidence="7">
    <location>
        <begin position="228"/>
        <end position="246"/>
    </location>
</feature>
<evidence type="ECO:0000313" key="9">
    <source>
        <dbReference type="EMBL" id="KAG9325265.1"/>
    </source>
</evidence>
<dbReference type="Gene3D" id="3.40.50.80">
    <property type="entry name" value="Nucleotide-binding domain of ferredoxin-NADP reductase (FNR) module"/>
    <property type="match status" value="1"/>
</dbReference>
<feature type="transmembrane region" description="Helical" evidence="7">
    <location>
        <begin position="674"/>
        <end position="700"/>
    </location>
</feature>
<evidence type="ECO:0000256" key="2">
    <source>
        <dbReference type="ARBA" id="ARBA00022692"/>
    </source>
</evidence>
<accession>A0A9P8A7S3</accession>
<feature type="transmembrane region" description="Helical" evidence="7">
    <location>
        <begin position="44"/>
        <end position="65"/>
    </location>
</feature>
<dbReference type="InterPro" id="IPR050369">
    <property type="entry name" value="RBOH/FRE"/>
</dbReference>
<dbReference type="InterPro" id="IPR013130">
    <property type="entry name" value="Fe3_Rdtase_TM_dom"/>
</dbReference>
<dbReference type="CDD" id="cd06186">
    <property type="entry name" value="NOX_Duox_like_FAD_NADP"/>
    <property type="match status" value="1"/>
</dbReference>
<proteinExistence type="predicted"/>
<dbReference type="SUPFAM" id="SSF52343">
    <property type="entry name" value="Ferredoxin reductase-like, C-terminal NADP-linked domain"/>
    <property type="match status" value="1"/>
</dbReference>
<comment type="subcellular location">
    <subcellularLocation>
        <location evidence="1">Membrane</location>
        <topology evidence="1">Multi-pass membrane protein</topology>
    </subcellularLocation>
</comment>
<keyword evidence="2 7" id="KW-0812">Transmembrane</keyword>
<keyword evidence="5" id="KW-0813">Transport</keyword>
<dbReference type="InterPro" id="IPR017927">
    <property type="entry name" value="FAD-bd_FR_type"/>
</dbReference>
<dbReference type="GO" id="GO:0006811">
    <property type="term" value="P:monoatomic ion transport"/>
    <property type="evidence" value="ECO:0007669"/>
    <property type="project" value="UniProtKB-KW"/>
</dbReference>
<protein>
    <recommendedName>
        <fullName evidence="8">FAD-binding FR-type domain-containing protein</fullName>
    </recommendedName>
</protein>
<dbReference type="PANTHER" id="PTHR11972:SF69">
    <property type="entry name" value="FERRIC REDUCTION OXIDASE 6-RELATED"/>
    <property type="match status" value="1"/>
</dbReference>
<evidence type="ECO:0000256" key="1">
    <source>
        <dbReference type="ARBA" id="ARBA00004141"/>
    </source>
</evidence>
<keyword evidence="3 7" id="KW-1133">Transmembrane helix</keyword>
<evidence type="ECO:0000256" key="7">
    <source>
        <dbReference type="SAM" id="Phobius"/>
    </source>
</evidence>
<name>A0A9P8A7S3_MORAP</name>
<evidence type="ECO:0000256" key="5">
    <source>
        <dbReference type="ARBA" id="ARBA00023065"/>
    </source>
</evidence>
<dbReference type="PANTHER" id="PTHR11972">
    <property type="entry name" value="NADPH OXIDASE"/>
    <property type="match status" value="1"/>
</dbReference>
<comment type="caution">
    <text evidence="9">The sequence shown here is derived from an EMBL/GenBank/DDBJ whole genome shotgun (WGS) entry which is preliminary data.</text>
</comment>
<dbReference type="GO" id="GO:0016491">
    <property type="term" value="F:oxidoreductase activity"/>
    <property type="evidence" value="ECO:0007669"/>
    <property type="project" value="UniProtKB-KW"/>
</dbReference>